<dbReference type="CDD" id="cd03801">
    <property type="entry name" value="GT4_PimA-like"/>
    <property type="match status" value="1"/>
</dbReference>
<dbReference type="InterPro" id="IPR001296">
    <property type="entry name" value="Glyco_trans_1"/>
</dbReference>
<evidence type="ECO:0000313" key="2">
    <source>
        <dbReference type="EMBL" id="AXA33405.1"/>
    </source>
</evidence>
<evidence type="ECO:0000259" key="1">
    <source>
        <dbReference type="Pfam" id="PF00534"/>
    </source>
</evidence>
<evidence type="ECO:0000313" key="3">
    <source>
        <dbReference type="EMBL" id="QIW11633.1"/>
    </source>
</evidence>
<evidence type="ECO:0000313" key="5">
    <source>
        <dbReference type="Proteomes" id="UP000681131"/>
    </source>
</evidence>
<dbReference type="AlphaFoldDB" id="A0A2Z4XYA3"/>
<dbReference type="OrthoDB" id="7847955at2"/>
<feature type="domain" description="Glycosyl transferase family 1" evidence="1">
    <location>
        <begin position="182"/>
        <end position="312"/>
    </location>
</feature>
<organism evidence="2 4">
    <name type="scientific">Francisella adeliensis</name>
    <dbReference type="NCBI Taxonomy" id="2007306"/>
    <lineage>
        <taxon>Bacteria</taxon>
        <taxon>Pseudomonadati</taxon>
        <taxon>Pseudomonadota</taxon>
        <taxon>Gammaproteobacteria</taxon>
        <taxon>Thiotrichales</taxon>
        <taxon>Francisellaceae</taxon>
        <taxon>Francisella</taxon>
    </lineage>
</organism>
<sequence length="341" mass="38989">MYDYIILTHIPVFYKVNLYNELAKKLNILVVFIATDTNEKRSADFTSLDNCNFDYKVLYDGSFQDRQTFNSIKKLRTIFKTSKYKSIVVGGWDLPEFWYSVFNNRKSKNCMVLESTIYESKTNGISALIKKIFLSRVSKVFASGDLHLKLLKALGYNENVKITQGVGIINKPAFEKCSRQYNRKFLYVGRLSEIKNLESIIKIFNKLEDCTLTIIGEGEQREFLEKASAKNICFKGSVANSELKQEFLAHDVFILPSKIEPWGLVVEEALYFGMPIVVSDKCGASEIVNDGINGYLIDPCNRQMIKEVVSSIDEQKYQELLDGVSQFSIDTKDSEQVKAYL</sequence>
<dbReference type="InterPro" id="IPR050194">
    <property type="entry name" value="Glycosyltransferase_grp1"/>
</dbReference>
<dbReference type="Proteomes" id="UP000681131">
    <property type="component" value="Chromosome"/>
</dbReference>
<dbReference type="GO" id="GO:0016757">
    <property type="term" value="F:glycosyltransferase activity"/>
    <property type="evidence" value="ECO:0007669"/>
    <property type="project" value="InterPro"/>
</dbReference>
<dbReference type="RefSeq" id="WP_112869578.1">
    <property type="nucleotide sequence ID" value="NZ_CP021781.1"/>
</dbReference>
<dbReference type="EMBL" id="CP021781">
    <property type="protein sequence ID" value="AXA33405.1"/>
    <property type="molecule type" value="Genomic_DNA"/>
</dbReference>
<keyword evidence="2" id="KW-0808">Transferase</keyword>
<dbReference type="EMBL" id="CP043424">
    <property type="protein sequence ID" value="QIW11633.1"/>
    <property type="molecule type" value="Genomic_DNA"/>
</dbReference>
<protein>
    <submittedName>
        <fullName evidence="2">Glycosyl transferase</fullName>
    </submittedName>
    <submittedName>
        <fullName evidence="3">Glycosyltransferase</fullName>
    </submittedName>
</protein>
<dbReference type="PANTHER" id="PTHR45947">
    <property type="entry name" value="SULFOQUINOVOSYL TRANSFERASE SQD2"/>
    <property type="match status" value="1"/>
</dbReference>
<evidence type="ECO:0000313" key="4">
    <source>
        <dbReference type="Proteomes" id="UP000251120"/>
    </source>
</evidence>
<proteinExistence type="predicted"/>
<gene>
    <name evidence="2" type="ORF">CDH04_02790</name>
    <name evidence="3" type="ORF">FZC43_02790</name>
</gene>
<dbReference type="PANTHER" id="PTHR45947:SF3">
    <property type="entry name" value="SULFOQUINOVOSYL TRANSFERASE SQD2"/>
    <property type="match status" value="1"/>
</dbReference>
<dbReference type="SUPFAM" id="SSF53756">
    <property type="entry name" value="UDP-Glycosyltransferase/glycogen phosphorylase"/>
    <property type="match status" value="1"/>
</dbReference>
<reference evidence="2 4" key="1">
    <citation type="submission" date="2017-06" db="EMBL/GenBank/DDBJ databases">
        <title>Complete genome of Francisella adeliensis.</title>
        <authorList>
            <person name="Vallesi A."/>
            <person name="Sjodin A."/>
        </authorList>
    </citation>
    <scope>NUCLEOTIDE SEQUENCE [LARGE SCALE GENOMIC DNA]</scope>
    <source>
        <strain evidence="2 4">FDC440</strain>
    </source>
</reference>
<dbReference type="Gene3D" id="3.40.50.2000">
    <property type="entry name" value="Glycogen Phosphorylase B"/>
    <property type="match status" value="1"/>
</dbReference>
<reference evidence="3 5" key="2">
    <citation type="submission" date="2019-08" db="EMBL/GenBank/DDBJ databases">
        <title>Complete genome sequences of Francisella adeliensis (FSC1325 and FSC1326).</title>
        <authorList>
            <person name="Ohrman C."/>
            <person name="Uneklint I."/>
            <person name="Vallesi A."/>
            <person name="Karlsson L."/>
            <person name="Sjodin A."/>
        </authorList>
    </citation>
    <scope>NUCLEOTIDE SEQUENCE [LARGE SCALE GENOMIC DNA]</scope>
    <source>
        <strain evidence="3 5">FSC1325</strain>
    </source>
</reference>
<accession>A0A2Z4XYA3</accession>
<dbReference type="KEGG" id="fad:CDH04_02790"/>
<dbReference type="Pfam" id="PF00534">
    <property type="entry name" value="Glycos_transf_1"/>
    <property type="match status" value="1"/>
</dbReference>
<dbReference type="Proteomes" id="UP000251120">
    <property type="component" value="Chromosome"/>
</dbReference>
<keyword evidence="5" id="KW-1185">Reference proteome</keyword>
<name>A0A2Z4XYA3_9GAMM</name>